<evidence type="ECO:0000313" key="4">
    <source>
        <dbReference type="EMBL" id="TSH98988.1"/>
    </source>
</evidence>
<reference evidence="4 5" key="1">
    <citation type="submission" date="2019-07" db="EMBL/GenBank/DDBJ databases">
        <title>Qingshengfaniella alkalisoli gen. nov., sp. nov., isolated from saline soil.</title>
        <authorList>
            <person name="Xu L."/>
            <person name="Huang X.-X."/>
            <person name="Sun J.-Q."/>
        </authorList>
    </citation>
    <scope>NUCLEOTIDE SEQUENCE [LARGE SCALE GENOMIC DNA]</scope>
    <source>
        <strain evidence="4 5">DSM 27279</strain>
    </source>
</reference>
<dbReference type="OrthoDB" id="9774843at2"/>
<dbReference type="InterPro" id="IPR018376">
    <property type="entry name" value="Enoyl-CoA_hyd/isom_CS"/>
</dbReference>
<dbReference type="Gene3D" id="3.90.226.10">
    <property type="entry name" value="2-enoyl-CoA Hydratase, Chain A, domain 1"/>
    <property type="match status" value="1"/>
</dbReference>
<dbReference type="InterPro" id="IPR029045">
    <property type="entry name" value="ClpP/crotonase-like_dom_sf"/>
</dbReference>
<dbReference type="GO" id="GO:0016836">
    <property type="term" value="F:hydro-lyase activity"/>
    <property type="evidence" value="ECO:0007669"/>
    <property type="project" value="UniProtKB-ARBA"/>
</dbReference>
<name>A0A556B1B5_9BURK</name>
<evidence type="ECO:0000256" key="2">
    <source>
        <dbReference type="ARBA" id="ARBA00023239"/>
    </source>
</evidence>
<dbReference type="AlphaFoldDB" id="A0A556B1B5"/>
<keyword evidence="4" id="KW-0413">Isomerase</keyword>
<accession>A0A556B1B5</accession>
<dbReference type="PANTHER" id="PTHR11941">
    <property type="entry name" value="ENOYL-COA HYDRATASE-RELATED"/>
    <property type="match status" value="1"/>
</dbReference>
<proteinExistence type="inferred from homology"/>
<evidence type="ECO:0000256" key="1">
    <source>
        <dbReference type="ARBA" id="ARBA00005254"/>
    </source>
</evidence>
<dbReference type="GO" id="GO:0006635">
    <property type="term" value="P:fatty acid beta-oxidation"/>
    <property type="evidence" value="ECO:0007669"/>
    <property type="project" value="TreeGrafter"/>
</dbReference>
<comment type="similarity">
    <text evidence="1 3">Belongs to the enoyl-CoA hydratase/isomerase family.</text>
</comment>
<dbReference type="Gene3D" id="1.10.12.10">
    <property type="entry name" value="Lyase 2-enoyl-coa Hydratase, Chain A, domain 2"/>
    <property type="match status" value="1"/>
</dbReference>
<dbReference type="InterPro" id="IPR001753">
    <property type="entry name" value="Enoyl-CoA_hydra/iso"/>
</dbReference>
<gene>
    <name evidence="4" type="ORF">FOZ76_01040</name>
</gene>
<evidence type="ECO:0000313" key="5">
    <source>
        <dbReference type="Proteomes" id="UP000318405"/>
    </source>
</evidence>
<dbReference type="FunFam" id="1.10.12.10:FF:000001">
    <property type="entry name" value="Probable enoyl-CoA hydratase, mitochondrial"/>
    <property type="match status" value="1"/>
</dbReference>
<dbReference type="SUPFAM" id="SSF52096">
    <property type="entry name" value="ClpP/crotonase"/>
    <property type="match status" value="1"/>
</dbReference>
<dbReference type="GO" id="GO:0016853">
    <property type="term" value="F:isomerase activity"/>
    <property type="evidence" value="ECO:0007669"/>
    <property type="project" value="UniProtKB-KW"/>
</dbReference>
<keyword evidence="5" id="KW-1185">Reference proteome</keyword>
<keyword evidence="2" id="KW-0456">Lyase</keyword>
<dbReference type="PANTHER" id="PTHR11941:SF54">
    <property type="entry name" value="ENOYL-COA HYDRATASE, MITOCHONDRIAL"/>
    <property type="match status" value="1"/>
</dbReference>
<dbReference type="RefSeq" id="WP_143946266.1">
    <property type="nucleotide sequence ID" value="NZ_BAABMB010000001.1"/>
</dbReference>
<sequence length="260" mass="27783">MASVEITLDGHVATIVLNRPDSMNAVDPAMRVELHAAWDRIRTDPQIRVAVVTGAGEKAFCVGSDLKRTMPTSDTPAQQVYGDVRGAGSLIANLRTDKPMIAAINGYAMGGGMELALACDIRICSENAQFALSEVRVGSMPGAGGTVRLPRYIGRSDAMMMLLTGERVDAAEALRVGLVSRVHAQAELSEAAQALAQQIAGNAPLSVRAVKRMVLQGQDMPLDAAMDAERNAFGLLYNSEDRIEGRKAFAEKRTPQFSGR</sequence>
<dbReference type="InterPro" id="IPR014748">
    <property type="entry name" value="Enoyl-CoA_hydra_C"/>
</dbReference>
<dbReference type="PROSITE" id="PS00166">
    <property type="entry name" value="ENOYL_COA_HYDRATASE"/>
    <property type="match status" value="1"/>
</dbReference>
<evidence type="ECO:0000256" key="3">
    <source>
        <dbReference type="RuleBase" id="RU003707"/>
    </source>
</evidence>
<dbReference type="CDD" id="cd06558">
    <property type="entry name" value="crotonase-like"/>
    <property type="match status" value="1"/>
</dbReference>
<comment type="caution">
    <text evidence="4">The sequence shown here is derived from an EMBL/GenBank/DDBJ whole genome shotgun (WGS) entry which is preliminary data.</text>
</comment>
<dbReference type="FunFam" id="3.90.226.10:FF:000009">
    <property type="entry name" value="Carnitinyl-CoA dehydratase"/>
    <property type="match status" value="1"/>
</dbReference>
<protein>
    <submittedName>
        <fullName evidence="4">Enoyl-CoA hydratase/isomerase family protein</fullName>
    </submittedName>
</protein>
<dbReference type="EMBL" id="VLTJ01000002">
    <property type="protein sequence ID" value="TSH98988.1"/>
    <property type="molecule type" value="Genomic_DNA"/>
</dbReference>
<organism evidence="4 5">
    <name type="scientific">Verticiella sediminum</name>
    <dbReference type="NCBI Taxonomy" id="1247510"/>
    <lineage>
        <taxon>Bacteria</taxon>
        <taxon>Pseudomonadati</taxon>
        <taxon>Pseudomonadota</taxon>
        <taxon>Betaproteobacteria</taxon>
        <taxon>Burkholderiales</taxon>
        <taxon>Alcaligenaceae</taxon>
        <taxon>Verticiella</taxon>
    </lineage>
</organism>
<dbReference type="Pfam" id="PF00378">
    <property type="entry name" value="ECH_1"/>
    <property type="match status" value="1"/>
</dbReference>
<dbReference type="Proteomes" id="UP000318405">
    <property type="component" value="Unassembled WGS sequence"/>
</dbReference>